<proteinExistence type="predicted"/>
<accession>A0A371X1L0</accession>
<dbReference type="EMBL" id="QURL01000005">
    <property type="protein sequence ID" value="RFC63116.1"/>
    <property type="molecule type" value="Genomic_DNA"/>
</dbReference>
<dbReference type="SFLD" id="SFLDG01150">
    <property type="entry name" value="Main.1:_Beta-like"/>
    <property type="match status" value="1"/>
</dbReference>
<evidence type="ECO:0000313" key="6">
    <source>
        <dbReference type="Proteomes" id="UP000264310"/>
    </source>
</evidence>
<dbReference type="InterPro" id="IPR004045">
    <property type="entry name" value="Glutathione_S-Trfase_N"/>
</dbReference>
<dbReference type="GO" id="GO:0004601">
    <property type="term" value="F:peroxidase activity"/>
    <property type="evidence" value="ECO:0007669"/>
    <property type="project" value="UniProtKB-ARBA"/>
</dbReference>
<dbReference type="SUPFAM" id="SSF47616">
    <property type="entry name" value="GST C-terminal domain-like"/>
    <property type="match status" value="1"/>
</dbReference>
<dbReference type="InterPro" id="IPR036282">
    <property type="entry name" value="Glutathione-S-Trfase_C_sf"/>
</dbReference>
<dbReference type="CDD" id="cd03046">
    <property type="entry name" value="GST_N_GTT1_like"/>
    <property type="match status" value="1"/>
</dbReference>
<dbReference type="PANTHER" id="PTHR44051:SF9">
    <property type="entry name" value="GLUTATHIONE S-TRANSFERASE 1"/>
    <property type="match status" value="1"/>
</dbReference>
<dbReference type="Pfam" id="PF14497">
    <property type="entry name" value="GST_C_3"/>
    <property type="match status" value="1"/>
</dbReference>
<organism evidence="5 6">
    <name type="scientific">Fulvimarina endophytica</name>
    <dbReference type="NCBI Taxonomy" id="2293836"/>
    <lineage>
        <taxon>Bacteria</taxon>
        <taxon>Pseudomonadati</taxon>
        <taxon>Pseudomonadota</taxon>
        <taxon>Alphaproteobacteria</taxon>
        <taxon>Hyphomicrobiales</taxon>
        <taxon>Aurantimonadaceae</taxon>
        <taxon>Fulvimarina</taxon>
    </lineage>
</organism>
<dbReference type="SFLD" id="SFLDS00019">
    <property type="entry name" value="Glutathione_Transferase_(cytos"/>
    <property type="match status" value="1"/>
</dbReference>
<dbReference type="Pfam" id="PF02798">
    <property type="entry name" value="GST_N"/>
    <property type="match status" value="1"/>
</dbReference>
<dbReference type="SFLD" id="SFLDG00358">
    <property type="entry name" value="Main_(cytGST)"/>
    <property type="match status" value="1"/>
</dbReference>
<gene>
    <name evidence="5" type="ORF">DYI37_14400</name>
</gene>
<dbReference type="InterPro" id="IPR040079">
    <property type="entry name" value="Glutathione_S-Trfase"/>
</dbReference>
<evidence type="ECO:0000256" key="3">
    <source>
        <dbReference type="ARBA" id="ARBA00047960"/>
    </source>
</evidence>
<dbReference type="PANTHER" id="PTHR44051">
    <property type="entry name" value="GLUTATHIONE S-TRANSFERASE-RELATED"/>
    <property type="match status" value="1"/>
</dbReference>
<dbReference type="PROSITE" id="PS50404">
    <property type="entry name" value="GST_NTER"/>
    <property type="match status" value="1"/>
</dbReference>
<protein>
    <recommendedName>
        <fullName evidence="1">glutathione transferase</fullName>
        <ecNumber evidence="1">2.5.1.18</ecNumber>
    </recommendedName>
</protein>
<dbReference type="Gene3D" id="3.40.30.10">
    <property type="entry name" value="Glutaredoxin"/>
    <property type="match status" value="1"/>
</dbReference>
<keyword evidence="6" id="KW-1185">Reference proteome</keyword>
<dbReference type="Proteomes" id="UP000264310">
    <property type="component" value="Unassembled WGS sequence"/>
</dbReference>
<evidence type="ECO:0000313" key="5">
    <source>
        <dbReference type="EMBL" id="RFC63116.1"/>
    </source>
</evidence>
<evidence type="ECO:0000256" key="2">
    <source>
        <dbReference type="ARBA" id="ARBA00022679"/>
    </source>
</evidence>
<dbReference type="InterPro" id="IPR004046">
    <property type="entry name" value="GST_C"/>
</dbReference>
<feature type="domain" description="GST N-terminal" evidence="4">
    <location>
        <begin position="2"/>
        <end position="83"/>
    </location>
</feature>
<dbReference type="GO" id="GO:0004364">
    <property type="term" value="F:glutathione transferase activity"/>
    <property type="evidence" value="ECO:0007669"/>
    <property type="project" value="UniProtKB-EC"/>
</dbReference>
<dbReference type="EC" id="2.5.1.18" evidence="1"/>
<evidence type="ECO:0000259" key="4">
    <source>
        <dbReference type="PROSITE" id="PS50404"/>
    </source>
</evidence>
<dbReference type="FunFam" id="3.40.30.10:FF:000156">
    <property type="entry name" value="Glutathione S-transferase 1"/>
    <property type="match status" value="1"/>
</dbReference>
<comment type="caution">
    <text evidence="5">The sequence shown here is derived from an EMBL/GenBank/DDBJ whole genome shotgun (WGS) entry which is preliminary data.</text>
</comment>
<sequence length="222" mass="25204">MSGTLTVHHLNDSRSQRVLWLLEELELDYRIEHYQRDPDMTAPERLREIHPLGKSPVLTHDGRTIAETGAIIEYILSLKPDHGMLPPEGTPDYWQARHFLHYAEGSAMPPLFLMLVLGMIPDRAPFFVKPVLSAAMEKVEESYVAPEIAKHLDHWEHAIGTGGWFAGPNFSVADIMMSFPVEAAGKRFGYDARPKLRAFLTTIHERDAYRRALKRGGPYAYA</sequence>
<reference evidence="5 6" key="1">
    <citation type="submission" date="2018-08" db="EMBL/GenBank/DDBJ databases">
        <title>Fulvimarina sp. 85, whole genome shotgun sequence.</title>
        <authorList>
            <person name="Tuo L."/>
        </authorList>
    </citation>
    <scope>NUCLEOTIDE SEQUENCE [LARGE SCALE GENOMIC DNA]</scope>
    <source>
        <strain evidence="5 6">85</strain>
    </source>
</reference>
<comment type="catalytic activity">
    <reaction evidence="3">
        <text>RX + glutathione = an S-substituted glutathione + a halide anion + H(+)</text>
        <dbReference type="Rhea" id="RHEA:16437"/>
        <dbReference type="ChEBI" id="CHEBI:15378"/>
        <dbReference type="ChEBI" id="CHEBI:16042"/>
        <dbReference type="ChEBI" id="CHEBI:17792"/>
        <dbReference type="ChEBI" id="CHEBI:57925"/>
        <dbReference type="ChEBI" id="CHEBI:90779"/>
        <dbReference type="EC" id="2.5.1.18"/>
    </reaction>
</comment>
<dbReference type="OrthoDB" id="9810080at2"/>
<dbReference type="SUPFAM" id="SSF52833">
    <property type="entry name" value="Thioredoxin-like"/>
    <property type="match status" value="1"/>
</dbReference>
<dbReference type="Gene3D" id="1.20.1050.10">
    <property type="match status" value="1"/>
</dbReference>
<dbReference type="CDD" id="cd03189">
    <property type="entry name" value="GST_C_GTT1_like"/>
    <property type="match status" value="1"/>
</dbReference>
<dbReference type="InterPro" id="IPR036249">
    <property type="entry name" value="Thioredoxin-like_sf"/>
</dbReference>
<dbReference type="GO" id="GO:0005737">
    <property type="term" value="C:cytoplasm"/>
    <property type="evidence" value="ECO:0007669"/>
    <property type="project" value="UniProtKB-ARBA"/>
</dbReference>
<dbReference type="RefSeq" id="WP_116683932.1">
    <property type="nucleotide sequence ID" value="NZ_QURL01000005.1"/>
</dbReference>
<dbReference type="AlphaFoldDB" id="A0A371X1L0"/>
<keyword evidence="2 5" id="KW-0808">Transferase</keyword>
<name>A0A371X1L0_9HYPH</name>
<evidence type="ECO:0000256" key="1">
    <source>
        <dbReference type="ARBA" id="ARBA00012452"/>
    </source>
</evidence>